<dbReference type="HOGENOM" id="CLU_032834_1_0_1"/>
<dbReference type="SUPFAM" id="SSF53613">
    <property type="entry name" value="Ribokinase-like"/>
    <property type="match status" value="1"/>
</dbReference>
<evidence type="ECO:0000313" key="3">
    <source>
        <dbReference type="Proteomes" id="UP000009131"/>
    </source>
</evidence>
<dbReference type="Gene3D" id="3.40.1190.20">
    <property type="match status" value="1"/>
</dbReference>
<dbReference type="RefSeq" id="XP_014565317.1">
    <property type="nucleotide sequence ID" value="XM_014709831.1"/>
</dbReference>
<dbReference type="PANTHER" id="PTHR47098">
    <property type="entry name" value="PROTEIN MAK32"/>
    <property type="match status" value="1"/>
</dbReference>
<feature type="domain" description="Carbohydrate kinase PfkB" evidence="1">
    <location>
        <begin position="131"/>
        <end position="317"/>
    </location>
</feature>
<evidence type="ECO:0000259" key="1">
    <source>
        <dbReference type="Pfam" id="PF00294"/>
    </source>
</evidence>
<proteinExistence type="predicted"/>
<organism evidence="2 3">
    <name type="scientific">Mixia osmundae (strain CBS 9802 / IAM 14324 / JCM 22182 / KY 12970)</name>
    <dbReference type="NCBI Taxonomy" id="764103"/>
    <lineage>
        <taxon>Eukaryota</taxon>
        <taxon>Fungi</taxon>
        <taxon>Dikarya</taxon>
        <taxon>Basidiomycota</taxon>
        <taxon>Pucciniomycotina</taxon>
        <taxon>Mixiomycetes</taxon>
        <taxon>Mixiales</taxon>
        <taxon>Mixiaceae</taxon>
        <taxon>Mixia</taxon>
    </lineage>
</organism>
<reference evidence="2 3" key="1">
    <citation type="journal article" date="2011" name="J. Gen. Appl. Microbiol.">
        <title>Draft genome sequencing of the enigmatic basidiomycete Mixia osmundae.</title>
        <authorList>
            <person name="Nishida H."/>
            <person name="Nagatsuka Y."/>
            <person name="Sugiyama J."/>
        </authorList>
    </citation>
    <scope>NUCLEOTIDE SEQUENCE [LARGE SCALE GENOMIC DNA]</scope>
    <source>
        <strain evidence="3">CBS 9802 / IAM 14324 / JCM 22182 / KY 12970</strain>
    </source>
</reference>
<dbReference type="OMA" id="VIKSWNT"/>
<dbReference type="Pfam" id="PF00294">
    <property type="entry name" value="PfkB"/>
    <property type="match status" value="1"/>
</dbReference>
<reference evidence="2 3" key="2">
    <citation type="journal article" date="2012" name="Open Biol.">
        <title>Characteristics of nucleosomes and linker DNA regions on the genome of the basidiomycete Mixia osmundae revealed by mono- and dinucleosome mapping.</title>
        <authorList>
            <person name="Nishida H."/>
            <person name="Kondo S."/>
            <person name="Matsumoto T."/>
            <person name="Suzuki Y."/>
            <person name="Yoshikawa H."/>
            <person name="Taylor T.D."/>
            <person name="Sugiyama J."/>
        </authorList>
    </citation>
    <scope>NUCLEOTIDE SEQUENCE [LARGE SCALE GENOMIC DNA]</scope>
    <source>
        <strain evidence="3">CBS 9802 / IAM 14324 / JCM 22182 / KY 12970</strain>
    </source>
</reference>
<dbReference type="InParanoid" id="G7E1V6"/>
<dbReference type="InterPro" id="IPR011611">
    <property type="entry name" value="PfkB_dom"/>
</dbReference>
<dbReference type="PANTHER" id="PTHR47098:SF2">
    <property type="entry name" value="PROTEIN MAK32"/>
    <property type="match status" value="1"/>
</dbReference>
<accession>G7E1V6</accession>
<gene>
    <name evidence="2" type="primary">Mo03488</name>
    <name evidence="2" type="ORF">E5Q_03488</name>
</gene>
<dbReference type="EMBL" id="BABT02000106">
    <property type="protein sequence ID" value="GAA96816.1"/>
    <property type="molecule type" value="Genomic_DNA"/>
</dbReference>
<evidence type="ECO:0000313" key="2">
    <source>
        <dbReference type="EMBL" id="GAA96816.1"/>
    </source>
</evidence>
<keyword evidence="3" id="KW-1185">Reference proteome</keyword>
<dbReference type="AlphaFoldDB" id="G7E1V6"/>
<sequence>MDAILLATLGMFILDQFQFESVTEPDSLLHAALPTRSKEGLVQQIGGGGTYASVGARIWVDAARIRMIVDRGHDWLQEAQAVLDSFGSMWTFRDDQSRQTTRAVNIYMPEEQRGFAYLTPKLRLTPASHIDSLEQGRVFDPAWLHFVCSPSRAIEICKEIQHLRASTPHYQFTKLLYEPIPDSCIADNLADLESVLPSIDILSPNHTEAGGFFALSASIMSEKIHIESCATRLAKSMRADSVVCVRSGKAGAYTLQNGRGEWCPAYHQSTTKIVDVTGAGNAFLGGLAYGMQTCSGDAHQAAAYGSVSASYAIEQWGLPRLNDKGWNGKQPDARLHALLQRA</sequence>
<protein>
    <recommendedName>
        <fullName evidence="1">Carbohydrate kinase PfkB domain-containing protein</fullName>
    </recommendedName>
</protein>
<dbReference type="InterPro" id="IPR029056">
    <property type="entry name" value="Ribokinase-like"/>
</dbReference>
<dbReference type="Proteomes" id="UP000009131">
    <property type="component" value="Unassembled WGS sequence"/>
</dbReference>
<name>G7E1V6_MIXOS</name>
<comment type="caution">
    <text evidence="2">The sequence shown here is derived from an EMBL/GenBank/DDBJ whole genome shotgun (WGS) entry which is preliminary data.</text>
</comment>
<dbReference type="STRING" id="764103.G7E1V6"/>
<dbReference type="eggNOG" id="ENOG502RXMJ">
    <property type="taxonomic scope" value="Eukaryota"/>
</dbReference>
<dbReference type="OrthoDB" id="497927at2759"/>
<dbReference type="FunCoup" id="G7E1V6">
    <property type="interactions" value="1"/>
</dbReference>